<dbReference type="Proteomes" id="UP000014062">
    <property type="component" value="Chromosome"/>
</dbReference>
<accession>A0A7U9DYW3</accession>
<protein>
    <submittedName>
        <fullName evidence="2">Uncharacterized protein</fullName>
    </submittedName>
</protein>
<dbReference type="EMBL" id="CM001889">
    <property type="protein sequence ID" value="EOY51602.1"/>
    <property type="molecule type" value="Genomic_DNA"/>
</dbReference>
<proteinExistence type="predicted"/>
<feature type="region of interest" description="Disordered" evidence="1">
    <location>
        <begin position="27"/>
        <end position="48"/>
    </location>
</feature>
<reference evidence="3" key="1">
    <citation type="journal article" date="2013" name="Genome Biol. Evol.">
        <title>The genome sequence of Streptomyces lividans 66 reveals a novel tRNA-dependent peptide biosynthetic system within a metal-related genomic island.</title>
        <authorList>
            <person name="Cruz-Morales P."/>
            <person name="Vijgenboom E."/>
            <person name="Iruegas-Bocardo F."/>
            <person name="Girard G."/>
            <person name="Yanez-Guerra L.A."/>
            <person name="Ramos-Aboites H.E."/>
            <person name="Pernodet J.L."/>
            <person name="Anne J."/>
            <person name="van Wezel G.P."/>
            <person name="Barona-Gomez F."/>
        </authorList>
    </citation>
    <scope>NUCLEOTIDE SEQUENCE [LARGE SCALE GENOMIC DNA]</scope>
    <source>
        <strain evidence="3">1326</strain>
    </source>
</reference>
<evidence type="ECO:0000313" key="2">
    <source>
        <dbReference type="EMBL" id="EOY51602.1"/>
    </source>
</evidence>
<name>A0A7U9DYW3_STRLI</name>
<sequence>MRVPSFVGVLLSSRAAPVPVRPAADRHGGAVVIGGQERPAGTVERPEG</sequence>
<gene>
    <name evidence="2" type="ORF">SLI_6897</name>
</gene>
<evidence type="ECO:0000313" key="3">
    <source>
        <dbReference type="Proteomes" id="UP000014062"/>
    </source>
</evidence>
<organism evidence="2 3">
    <name type="scientific">Streptomyces lividans 1326</name>
    <dbReference type="NCBI Taxonomy" id="1200984"/>
    <lineage>
        <taxon>Bacteria</taxon>
        <taxon>Bacillati</taxon>
        <taxon>Actinomycetota</taxon>
        <taxon>Actinomycetes</taxon>
        <taxon>Kitasatosporales</taxon>
        <taxon>Streptomycetaceae</taxon>
        <taxon>Streptomyces</taxon>
    </lineage>
</organism>
<dbReference type="AlphaFoldDB" id="A0A7U9DYW3"/>
<evidence type="ECO:0000256" key="1">
    <source>
        <dbReference type="SAM" id="MobiDB-lite"/>
    </source>
</evidence>